<keyword evidence="2 4" id="KW-0808">Transferase</keyword>
<proteinExistence type="inferred from homology"/>
<organism evidence="6 7">
    <name type="scientific">Actinobacteria bacterium BACL15 MAG-120619-bin91</name>
    <dbReference type="NCBI Taxonomy" id="1655562"/>
    <lineage>
        <taxon>Bacteria</taxon>
        <taxon>Bacillati</taxon>
        <taxon>Actinomycetota</taxon>
        <taxon>Actinomycetes</taxon>
        <taxon>Actinomycetes incertae sedis</taxon>
        <taxon>ac1 cluster</taxon>
    </lineage>
</organism>
<reference evidence="6 7" key="1">
    <citation type="submission" date="2015-10" db="EMBL/GenBank/DDBJ databases">
        <title>Metagenome-Assembled Genomes uncover a global brackish microbiome.</title>
        <authorList>
            <person name="Hugerth L.W."/>
            <person name="Larsson J."/>
            <person name="Alneberg J."/>
            <person name="Lindh M.V."/>
            <person name="Legrand C."/>
            <person name="Pinhassi J."/>
            <person name="Andersson A.F."/>
        </authorList>
    </citation>
    <scope>NUCLEOTIDE SEQUENCE [LARGE SCALE GENOMIC DNA]</scope>
    <source>
        <strain evidence="6">BACL15 MAG-120619-bin91</strain>
    </source>
</reference>
<dbReference type="AlphaFoldDB" id="A0A0R2PHJ9"/>
<evidence type="ECO:0000259" key="5">
    <source>
        <dbReference type="Pfam" id="PF00294"/>
    </source>
</evidence>
<comment type="similarity">
    <text evidence="1 4">Belongs to the carbohydrate kinase PfkB family.</text>
</comment>
<evidence type="ECO:0000256" key="2">
    <source>
        <dbReference type="ARBA" id="ARBA00022679"/>
    </source>
</evidence>
<dbReference type="InterPro" id="IPR029056">
    <property type="entry name" value="Ribokinase-like"/>
</dbReference>
<accession>A0A0R2PHJ9</accession>
<evidence type="ECO:0000256" key="4">
    <source>
        <dbReference type="RuleBase" id="RU003704"/>
    </source>
</evidence>
<evidence type="ECO:0000256" key="1">
    <source>
        <dbReference type="ARBA" id="ARBA00010688"/>
    </source>
</evidence>
<feature type="domain" description="Carbohydrate kinase PfkB" evidence="5">
    <location>
        <begin position="1"/>
        <end position="291"/>
    </location>
</feature>
<dbReference type="SUPFAM" id="SSF53613">
    <property type="entry name" value="Ribokinase-like"/>
    <property type="match status" value="1"/>
</dbReference>
<dbReference type="Gene3D" id="3.40.1190.20">
    <property type="match status" value="1"/>
</dbReference>
<dbReference type="InterPro" id="IPR011611">
    <property type="entry name" value="PfkB_dom"/>
</dbReference>
<keyword evidence="3 4" id="KW-0418">Kinase</keyword>
<comment type="caution">
    <text evidence="6">The sequence shown here is derived from an EMBL/GenBank/DDBJ whole genome shotgun (WGS) entry which is preliminary data.</text>
</comment>
<gene>
    <name evidence="6" type="ORF">ABR54_04275</name>
</gene>
<protein>
    <recommendedName>
        <fullName evidence="5">Carbohydrate kinase PfkB domain-containing protein</fullName>
    </recommendedName>
</protein>
<dbReference type="InterPro" id="IPR002173">
    <property type="entry name" value="Carboh/pur_kinase_PfkB_CS"/>
</dbReference>
<dbReference type="PANTHER" id="PTHR43320:SF3">
    <property type="entry name" value="CARBOHYDRATE KINASE PFKB DOMAIN-CONTAINING PROTEIN"/>
    <property type="match status" value="1"/>
</dbReference>
<evidence type="ECO:0000313" key="7">
    <source>
        <dbReference type="Proteomes" id="UP000053274"/>
    </source>
</evidence>
<dbReference type="Pfam" id="PF00294">
    <property type="entry name" value="PfkB"/>
    <property type="match status" value="1"/>
</dbReference>
<sequence>MKKILCIGDLALDVISQLKEPINYGNDTASKISSHPGGQAANVATWITRTNSKAHLVARTGNDPVGFALISDLDKYGVEHLNLMHSGRPTGVVVILVDANGERTMFPDNGANADLEASDLPPLDDIDGVYLSGYALLDFRSREAVLAMIKRIKAAGKPIYFDPTTTGAMKIVSREEVLSWVSLMDGILLNSEEALYLGDATDVFTAEENLSKFTPLVVIKLGSKGAMAIHGSETAKVSAVTTNVVDTTGAGDSFAAGFIPKWLETSDLTQALSAGAALAAKCVSSVGARPPLN</sequence>
<dbReference type="GO" id="GO:0016301">
    <property type="term" value="F:kinase activity"/>
    <property type="evidence" value="ECO:0007669"/>
    <property type="project" value="UniProtKB-KW"/>
</dbReference>
<evidence type="ECO:0000256" key="3">
    <source>
        <dbReference type="ARBA" id="ARBA00022777"/>
    </source>
</evidence>
<dbReference type="PRINTS" id="PR00990">
    <property type="entry name" value="RIBOKINASE"/>
</dbReference>
<dbReference type="PANTHER" id="PTHR43320">
    <property type="entry name" value="SUGAR KINASE"/>
    <property type="match status" value="1"/>
</dbReference>
<evidence type="ECO:0000313" key="6">
    <source>
        <dbReference type="EMBL" id="KRO36315.1"/>
    </source>
</evidence>
<dbReference type="InterPro" id="IPR002139">
    <property type="entry name" value="Ribo/fructo_kinase"/>
</dbReference>
<name>A0A0R2PHJ9_9ACTN</name>
<dbReference type="PROSITE" id="PS00584">
    <property type="entry name" value="PFKB_KINASES_2"/>
    <property type="match status" value="1"/>
</dbReference>
<dbReference type="InterPro" id="IPR052700">
    <property type="entry name" value="Carb_kinase_PfkB-like"/>
</dbReference>
<dbReference type="Proteomes" id="UP000053274">
    <property type="component" value="Unassembled WGS sequence"/>
</dbReference>
<dbReference type="EMBL" id="LIAM01000015">
    <property type="protein sequence ID" value="KRO36315.1"/>
    <property type="molecule type" value="Genomic_DNA"/>
</dbReference>